<proteinExistence type="predicted"/>
<name>A0ABR0BSL2_PURLI</name>
<protein>
    <submittedName>
        <fullName evidence="1">Uncharacterized protein</fullName>
    </submittedName>
</protein>
<evidence type="ECO:0000313" key="1">
    <source>
        <dbReference type="EMBL" id="KAK4087043.1"/>
    </source>
</evidence>
<gene>
    <name evidence="1" type="ORF">Purlil1_8562</name>
</gene>
<organism evidence="1 2">
    <name type="scientific">Purpureocillium lilacinum</name>
    <name type="common">Paecilomyces lilacinus</name>
    <dbReference type="NCBI Taxonomy" id="33203"/>
    <lineage>
        <taxon>Eukaryota</taxon>
        <taxon>Fungi</taxon>
        <taxon>Dikarya</taxon>
        <taxon>Ascomycota</taxon>
        <taxon>Pezizomycotina</taxon>
        <taxon>Sordariomycetes</taxon>
        <taxon>Hypocreomycetidae</taxon>
        <taxon>Hypocreales</taxon>
        <taxon>Ophiocordycipitaceae</taxon>
        <taxon>Purpureocillium</taxon>
    </lineage>
</organism>
<reference evidence="1 2" key="1">
    <citation type="journal article" date="2024" name="Microbiol. Resour. Announc.">
        <title>Genome annotations for the ascomycete fungi Trichoderma harzianum, Trichoderma aggressivum, and Purpureocillium lilacinum.</title>
        <authorList>
            <person name="Beijen E.P.W."/>
            <person name="Ohm R.A."/>
        </authorList>
    </citation>
    <scope>NUCLEOTIDE SEQUENCE [LARGE SCALE GENOMIC DNA]</scope>
    <source>
        <strain evidence="1 2">CBS 150709</strain>
    </source>
</reference>
<accession>A0ABR0BSL2</accession>
<keyword evidence="2" id="KW-1185">Reference proteome</keyword>
<dbReference type="Proteomes" id="UP001287286">
    <property type="component" value="Unassembled WGS sequence"/>
</dbReference>
<evidence type="ECO:0000313" key="2">
    <source>
        <dbReference type="Proteomes" id="UP001287286"/>
    </source>
</evidence>
<sequence>MGSVPDETLRATVRVIVIAIGDMVVGICQPESQLPKEGHANTRERTGRLLNFILAFRGERKCSSARQMGISDAAQRLRGGGAPLPSRVHKTRRKGRCAKAAHGAIIESPTHSLVHTAGDPAQRSACAAACRFGVAAGRWPAQRTKGAGPTGAVRATVDVTLE</sequence>
<dbReference type="EMBL" id="JAWRVI010000035">
    <property type="protein sequence ID" value="KAK4087043.1"/>
    <property type="molecule type" value="Genomic_DNA"/>
</dbReference>
<comment type="caution">
    <text evidence="1">The sequence shown here is derived from an EMBL/GenBank/DDBJ whole genome shotgun (WGS) entry which is preliminary data.</text>
</comment>